<dbReference type="Gene3D" id="3.40.50.300">
    <property type="entry name" value="P-loop containing nucleotide triphosphate hydrolases"/>
    <property type="match status" value="1"/>
</dbReference>
<organism evidence="1 2">
    <name type="scientific">Chitinophaga tropicalis</name>
    <dbReference type="NCBI Taxonomy" id="2683588"/>
    <lineage>
        <taxon>Bacteria</taxon>
        <taxon>Pseudomonadati</taxon>
        <taxon>Bacteroidota</taxon>
        <taxon>Chitinophagia</taxon>
        <taxon>Chitinophagales</taxon>
        <taxon>Chitinophagaceae</taxon>
        <taxon>Chitinophaga</taxon>
    </lineage>
</organism>
<protein>
    <submittedName>
        <fullName evidence="1">AAA family ATPase</fullName>
    </submittedName>
</protein>
<name>A0A7K1U8H8_9BACT</name>
<comment type="caution">
    <text evidence="1">The sequence shown here is derived from an EMBL/GenBank/DDBJ whole genome shotgun (WGS) entry which is preliminary data.</text>
</comment>
<dbReference type="PANTHER" id="PTHR37816:SF2">
    <property type="entry name" value="DNA TOPOLOGY MODULATION PROTEIN FLAR-RELATED PROTEIN"/>
    <property type="match status" value="1"/>
</dbReference>
<dbReference type="AlphaFoldDB" id="A0A7K1U8H8"/>
<accession>A0A7K1U8H8</accession>
<dbReference type="InterPro" id="IPR052922">
    <property type="entry name" value="Cytidylate_Kinase-2"/>
</dbReference>
<dbReference type="RefSeq" id="WP_157308114.1">
    <property type="nucleotide sequence ID" value="NZ_WRXN01000010.1"/>
</dbReference>
<dbReference type="SUPFAM" id="SSF52540">
    <property type="entry name" value="P-loop containing nucleoside triphosphate hydrolases"/>
    <property type="match status" value="1"/>
</dbReference>
<dbReference type="NCBIfam" id="NF004861">
    <property type="entry name" value="PRK06217.1"/>
    <property type="match status" value="1"/>
</dbReference>
<dbReference type="Proteomes" id="UP000461730">
    <property type="component" value="Unassembled WGS sequence"/>
</dbReference>
<keyword evidence="2" id="KW-1185">Reference proteome</keyword>
<reference evidence="1 2" key="1">
    <citation type="submission" date="2019-12" db="EMBL/GenBank/DDBJ databases">
        <title>Chitinophaga sp. strain ysch24 (GDMCC 1.1355), whole genome shotgun sequence.</title>
        <authorList>
            <person name="Zhang X."/>
        </authorList>
    </citation>
    <scope>NUCLEOTIDE SEQUENCE [LARGE SCALE GENOMIC DNA]</scope>
    <source>
        <strain evidence="2">ysch24</strain>
    </source>
</reference>
<gene>
    <name evidence="1" type="ORF">GO493_20545</name>
</gene>
<evidence type="ECO:0000313" key="2">
    <source>
        <dbReference type="Proteomes" id="UP000461730"/>
    </source>
</evidence>
<sequence>MKVHIMGASCSGVTTLGHYLSSRLNIPYFDTDEYFWERSDPPFTIRRNPEQRNKMLYEQFRQHKSWLLGGSILKWELDVEFDLVVFLWLPDHIRMQRLRNRELERYGDIIYKDPERNRLYNEFVNWAAGYDDNTTKGRTLAAHEEWLSKLSCPVLELRGDLSVPERAEKVLVKLL</sequence>
<dbReference type="InterPro" id="IPR027417">
    <property type="entry name" value="P-loop_NTPase"/>
</dbReference>
<dbReference type="PANTHER" id="PTHR37816">
    <property type="entry name" value="YALI0E33011P"/>
    <property type="match status" value="1"/>
</dbReference>
<dbReference type="EMBL" id="WRXN01000010">
    <property type="protein sequence ID" value="MVT10672.1"/>
    <property type="molecule type" value="Genomic_DNA"/>
</dbReference>
<evidence type="ECO:0000313" key="1">
    <source>
        <dbReference type="EMBL" id="MVT10672.1"/>
    </source>
</evidence>
<proteinExistence type="predicted"/>
<dbReference type="Pfam" id="PF13238">
    <property type="entry name" value="AAA_18"/>
    <property type="match status" value="1"/>
</dbReference>